<dbReference type="EMBL" id="JABTTY010000002">
    <property type="protein sequence ID" value="MBE7525723.1"/>
    <property type="molecule type" value="Genomic_DNA"/>
</dbReference>
<reference evidence="1" key="1">
    <citation type="submission" date="2020-05" db="EMBL/GenBank/DDBJ databases">
        <title>High-Quality Genomes of Partial-Nitritation/Anammox System by Hierarchical Clustering Based Hybrid Assembly.</title>
        <authorList>
            <person name="Liu L."/>
            <person name="Wang Y."/>
            <person name="Che Y."/>
            <person name="Chen Y."/>
            <person name="Xia Y."/>
            <person name="Luo R."/>
            <person name="Cheng S.H."/>
            <person name="Zheng C."/>
            <person name="Zhang T."/>
        </authorList>
    </citation>
    <scope>NUCLEOTIDE SEQUENCE</scope>
    <source>
        <strain evidence="1">H1_PAT1</strain>
    </source>
</reference>
<evidence type="ECO:0000313" key="2">
    <source>
        <dbReference type="Proteomes" id="UP000710385"/>
    </source>
</evidence>
<protein>
    <submittedName>
        <fullName evidence="1">Uncharacterized protein</fullName>
    </submittedName>
</protein>
<gene>
    <name evidence="1" type="ORF">HS096_05055</name>
</gene>
<proteinExistence type="predicted"/>
<dbReference type="AlphaFoldDB" id="A0A928TTW5"/>
<name>A0A928TTW5_UNCKA</name>
<evidence type="ECO:0000313" key="1">
    <source>
        <dbReference type="EMBL" id="MBE7525723.1"/>
    </source>
</evidence>
<sequence length="81" mass="9409">MHKLSDYIKLAAETHFEETGSSELNAYWIAEFFQDYGLQDAYPSQSLINFANLVQKELTKNEEQAAKKARFYLDKIINSIE</sequence>
<accession>A0A928TTW5</accession>
<dbReference type="Proteomes" id="UP000710385">
    <property type="component" value="Unassembled WGS sequence"/>
</dbReference>
<organism evidence="1 2">
    <name type="scientific">candidate division WWE3 bacterium</name>
    <dbReference type="NCBI Taxonomy" id="2053526"/>
    <lineage>
        <taxon>Bacteria</taxon>
        <taxon>Katanobacteria</taxon>
    </lineage>
</organism>
<comment type="caution">
    <text evidence="1">The sequence shown here is derived from an EMBL/GenBank/DDBJ whole genome shotgun (WGS) entry which is preliminary data.</text>
</comment>